<evidence type="ECO:0000259" key="5">
    <source>
        <dbReference type="PROSITE" id="PS50931"/>
    </source>
</evidence>
<evidence type="ECO:0000256" key="2">
    <source>
        <dbReference type="ARBA" id="ARBA00023015"/>
    </source>
</evidence>
<dbReference type="PANTHER" id="PTHR30579">
    <property type="entry name" value="TRANSCRIPTIONAL REGULATOR"/>
    <property type="match status" value="1"/>
</dbReference>
<dbReference type="InterPro" id="IPR036388">
    <property type="entry name" value="WH-like_DNA-bd_sf"/>
</dbReference>
<feature type="domain" description="HTH lysR-type" evidence="5">
    <location>
        <begin position="4"/>
        <end position="61"/>
    </location>
</feature>
<protein>
    <submittedName>
        <fullName evidence="6">DNA-binding transcriptional regulator, LysR family</fullName>
    </submittedName>
</protein>
<organism evidence="6 7">
    <name type="scientific">Bartonella apis</name>
    <dbReference type="NCBI Taxonomy" id="1686310"/>
    <lineage>
        <taxon>Bacteria</taxon>
        <taxon>Pseudomonadati</taxon>
        <taxon>Pseudomonadota</taxon>
        <taxon>Alphaproteobacteria</taxon>
        <taxon>Hyphomicrobiales</taxon>
        <taxon>Bartonellaceae</taxon>
        <taxon>Bartonella</taxon>
    </lineage>
</organism>
<evidence type="ECO:0000256" key="3">
    <source>
        <dbReference type="ARBA" id="ARBA00023125"/>
    </source>
</evidence>
<dbReference type="OrthoDB" id="1631201at2"/>
<dbReference type="InterPro" id="IPR000847">
    <property type="entry name" value="LysR_HTH_N"/>
</dbReference>
<accession>A0A1R0F984</accession>
<dbReference type="Pfam" id="PF03466">
    <property type="entry name" value="LysR_substrate"/>
    <property type="match status" value="1"/>
</dbReference>
<dbReference type="RefSeq" id="WP_075870377.1">
    <property type="nucleotide sequence ID" value="NZ_LXYT01000002.1"/>
</dbReference>
<evidence type="ECO:0000313" key="7">
    <source>
        <dbReference type="Proteomes" id="UP000187344"/>
    </source>
</evidence>
<keyword evidence="7" id="KW-1185">Reference proteome</keyword>
<evidence type="ECO:0000313" key="6">
    <source>
        <dbReference type="EMBL" id="OLY43543.1"/>
    </source>
</evidence>
<dbReference type="InterPro" id="IPR005119">
    <property type="entry name" value="LysR_subst-bd"/>
</dbReference>
<dbReference type="Gene3D" id="1.10.10.10">
    <property type="entry name" value="Winged helix-like DNA-binding domain superfamily/Winged helix DNA-binding domain"/>
    <property type="match status" value="1"/>
</dbReference>
<dbReference type="PROSITE" id="PS50931">
    <property type="entry name" value="HTH_LYSR"/>
    <property type="match status" value="1"/>
</dbReference>
<proteinExistence type="inferred from homology"/>
<dbReference type="SUPFAM" id="SSF53850">
    <property type="entry name" value="Periplasmic binding protein-like II"/>
    <property type="match status" value="1"/>
</dbReference>
<dbReference type="AlphaFoldDB" id="A0A1R0F984"/>
<keyword evidence="3 6" id="KW-0238">DNA-binding</keyword>
<dbReference type="EMBL" id="LXYT01000002">
    <property type="protein sequence ID" value="OLY43543.1"/>
    <property type="molecule type" value="Genomic_DNA"/>
</dbReference>
<gene>
    <name evidence="6" type="ORF">PEB0149_009700</name>
</gene>
<dbReference type="Pfam" id="PF00126">
    <property type="entry name" value="HTH_1"/>
    <property type="match status" value="1"/>
</dbReference>
<keyword evidence="4" id="KW-0804">Transcription</keyword>
<comment type="similarity">
    <text evidence="1">Belongs to the LysR transcriptional regulatory family.</text>
</comment>
<dbReference type="PANTHER" id="PTHR30579:SF7">
    <property type="entry name" value="HTH-TYPE TRANSCRIPTIONAL REGULATOR LRHA-RELATED"/>
    <property type="match status" value="1"/>
</dbReference>
<dbReference type="InterPro" id="IPR036390">
    <property type="entry name" value="WH_DNA-bd_sf"/>
</dbReference>
<keyword evidence="2" id="KW-0805">Transcription regulation</keyword>
<dbReference type="InterPro" id="IPR050176">
    <property type="entry name" value="LTTR"/>
</dbReference>
<name>A0A1R0F984_9HYPH</name>
<dbReference type="Gene3D" id="3.40.190.10">
    <property type="entry name" value="Periplasmic binding protein-like II"/>
    <property type="match status" value="2"/>
</dbReference>
<sequence length="287" mass="31672">MQNLDPDLLTTFITILETGSFLKASERLYRSQSALTEQMQKLELVCGCQLLERGKKGTRPTIDGEKLQKHALAILKLNRLALADMHNVAATENISISITDYLMPEKVARALEMLTVARPKIQLSLTFKSGSNALIHDNNLDGFDIIILTHLIGTPLPAYPDRVIIKREPLYWAGAAKKRFSTGEVLPLIGMKKGCLIQKAALQLLSDSSVPYGLTHTASNVASLQLAIKAGLGIGCLNKNSMDDSLKDYTHLYNLPSLPDIEYLLLYKPEKSDVAEVLRQSLDTTLN</sequence>
<dbReference type="SUPFAM" id="SSF46785">
    <property type="entry name" value="Winged helix' DNA-binding domain"/>
    <property type="match status" value="1"/>
</dbReference>
<reference evidence="6 7" key="1">
    <citation type="submission" date="2016-12" db="EMBL/GenBank/DDBJ databases">
        <title>Comparative genomics of Bartonella apis.</title>
        <authorList>
            <person name="Engel P."/>
        </authorList>
    </citation>
    <scope>NUCLEOTIDE SEQUENCE [LARGE SCALE GENOMIC DNA]</scope>
    <source>
        <strain evidence="6 7">PEB0149</strain>
    </source>
</reference>
<evidence type="ECO:0000256" key="4">
    <source>
        <dbReference type="ARBA" id="ARBA00023163"/>
    </source>
</evidence>
<dbReference type="GO" id="GO:0003700">
    <property type="term" value="F:DNA-binding transcription factor activity"/>
    <property type="evidence" value="ECO:0007669"/>
    <property type="project" value="InterPro"/>
</dbReference>
<comment type="caution">
    <text evidence="6">The sequence shown here is derived from an EMBL/GenBank/DDBJ whole genome shotgun (WGS) entry which is preliminary data.</text>
</comment>
<dbReference type="GO" id="GO:0003677">
    <property type="term" value="F:DNA binding"/>
    <property type="evidence" value="ECO:0007669"/>
    <property type="project" value="UniProtKB-KW"/>
</dbReference>
<evidence type="ECO:0000256" key="1">
    <source>
        <dbReference type="ARBA" id="ARBA00009437"/>
    </source>
</evidence>
<dbReference type="Proteomes" id="UP000187344">
    <property type="component" value="Unassembled WGS sequence"/>
</dbReference>